<keyword evidence="1" id="KW-0812">Transmembrane</keyword>
<keyword evidence="3" id="KW-1185">Reference proteome</keyword>
<feature type="transmembrane region" description="Helical" evidence="1">
    <location>
        <begin position="32"/>
        <end position="52"/>
    </location>
</feature>
<comment type="caution">
    <text evidence="2">The sequence shown here is derived from an EMBL/GenBank/DDBJ whole genome shotgun (WGS) entry which is preliminary data.</text>
</comment>
<dbReference type="Proteomes" id="UP001151532">
    <property type="component" value="Chromosome 13"/>
</dbReference>
<sequence length="71" mass="7818">MKEVSSLFYGKLTIPSIKLSPNFCSLISVLKAQAAGLCFKGNIALIIIAFILKRVSTSFKIITNLWARSQL</sequence>
<dbReference type="AlphaFoldDB" id="A0A9Q0W9B1"/>
<protein>
    <submittedName>
        <fullName evidence="2">Uncharacterized protein</fullName>
    </submittedName>
</protein>
<proteinExistence type="predicted"/>
<reference evidence="2" key="2">
    <citation type="journal article" date="2023" name="Int. J. Mol. Sci.">
        <title>De Novo Assembly and Annotation of 11 Diverse Shrub Willow (Salix) Genomes Reveals Novel Gene Organization in Sex-Linked Regions.</title>
        <authorList>
            <person name="Hyden B."/>
            <person name="Feng K."/>
            <person name="Yates T.B."/>
            <person name="Jawdy S."/>
            <person name="Cereghino C."/>
            <person name="Smart L.B."/>
            <person name="Muchero W."/>
        </authorList>
    </citation>
    <scope>NUCLEOTIDE SEQUENCE</scope>
    <source>
        <tissue evidence="2">Shoot tip</tissue>
    </source>
</reference>
<evidence type="ECO:0000256" key="1">
    <source>
        <dbReference type="SAM" id="Phobius"/>
    </source>
</evidence>
<accession>A0A9Q0W9B1</accession>
<evidence type="ECO:0000313" key="2">
    <source>
        <dbReference type="EMBL" id="KAJ6762787.1"/>
    </source>
</evidence>
<keyword evidence="1" id="KW-0472">Membrane</keyword>
<dbReference type="EMBL" id="JAPFFK010000005">
    <property type="protein sequence ID" value="KAJ6762787.1"/>
    <property type="molecule type" value="Genomic_DNA"/>
</dbReference>
<gene>
    <name evidence="2" type="ORF">OIU79_023512</name>
</gene>
<reference evidence="2" key="1">
    <citation type="submission" date="2022-11" db="EMBL/GenBank/DDBJ databases">
        <authorList>
            <person name="Hyden B.L."/>
            <person name="Feng K."/>
            <person name="Yates T."/>
            <person name="Jawdy S."/>
            <person name="Smart L.B."/>
            <person name="Muchero W."/>
        </authorList>
    </citation>
    <scope>NUCLEOTIDE SEQUENCE</scope>
    <source>
        <tissue evidence="2">Shoot tip</tissue>
    </source>
</reference>
<evidence type="ECO:0000313" key="3">
    <source>
        <dbReference type="Proteomes" id="UP001151532"/>
    </source>
</evidence>
<keyword evidence="1" id="KW-1133">Transmembrane helix</keyword>
<name>A0A9Q0W9B1_SALPP</name>
<organism evidence="2 3">
    <name type="scientific">Salix purpurea</name>
    <name type="common">Purple osier willow</name>
    <dbReference type="NCBI Taxonomy" id="77065"/>
    <lineage>
        <taxon>Eukaryota</taxon>
        <taxon>Viridiplantae</taxon>
        <taxon>Streptophyta</taxon>
        <taxon>Embryophyta</taxon>
        <taxon>Tracheophyta</taxon>
        <taxon>Spermatophyta</taxon>
        <taxon>Magnoliopsida</taxon>
        <taxon>eudicotyledons</taxon>
        <taxon>Gunneridae</taxon>
        <taxon>Pentapetalae</taxon>
        <taxon>rosids</taxon>
        <taxon>fabids</taxon>
        <taxon>Malpighiales</taxon>
        <taxon>Salicaceae</taxon>
        <taxon>Saliceae</taxon>
        <taxon>Salix</taxon>
    </lineage>
</organism>